<evidence type="ECO:0000313" key="1">
    <source>
        <dbReference type="EMBL" id="RBO90122.1"/>
    </source>
</evidence>
<comment type="caution">
    <text evidence="1">The sequence shown here is derived from an EMBL/GenBank/DDBJ whole genome shotgun (WGS) entry which is preliminary data.</text>
</comment>
<evidence type="ECO:0000313" key="2">
    <source>
        <dbReference type="Proteomes" id="UP000252586"/>
    </source>
</evidence>
<proteinExistence type="predicted"/>
<dbReference type="STRING" id="1210090.GCA_001613185_04050"/>
<accession>A0A366DJ58</accession>
<organism evidence="1 2">
    <name type="scientific">Nocardia puris</name>
    <dbReference type="NCBI Taxonomy" id="208602"/>
    <lineage>
        <taxon>Bacteria</taxon>
        <taxon>Bacillati</taxon>
        <taxon>Actinomycetota</taxon>
        <taxon>Actinomycetes</taxon>
        <taxon>Mycobacteriales</taxon>
        <taxon>Nocardiaceae</taxon>
        <taxon>Nocardia</taxon>
    </lineage>
</organism>
<dbReference type="AlphaFoldDB" id="A0A366DJ58"/>
<dbReference type="RefSeq" id="WP_067510770.1">
    <property type="nucleotide sequence ID" value="NZ_QNRE01000006.1"/>
</dbReference>
<dbReference type="EMBL" id="QNRE01000006">
    <property type="protein sequence ID" value="RBO90122.1"/>
    <property type="molecule type" value="Genomic_DNA"/>
</dbReference>
<dbReference type="Proteomes" id="UP000252586">
    <property type="component" value="Unassembled WGS sequence"/>
</dbReference>
<evidence type="ECO:0008006" key="3">
    <source>
        <dbReference type="Google" id="ProtNLM"/>
    </source>
</evidence>
<protein>
    <recommendedName>
        <fullName evidence="3">PknH-like protein</fullName>
    </recommendedName>
</protein>
<name>A0A366DJ58_9NOCA</name>
<keyword evidence="2" id="KW-1185">Reference proteome</keyword>
<sequence length="240" mass="24690">MRRGALLAAAGAVLLAGCGSPDEDQSAAAPGLPEFGPVVAAAPAHTRPITDENVLISHLLSISDFPDGMTAVHDRRVNPGQAALTTVADTEPAECGRVMSSIAAQTPDPVTATGIAYSGPDFSSIDIDAATFAPDRVAPAFTAVQEQLRRCTSYRGTDADEIAIEYRVGALDQPKSGDASASYQVRTTSEGLTLVSLVTVVQVGPTLAQIAVSAPETVDPGLLSDLTDAQVRRLQGILGP</sequence>
<dbReference type="PROSITE" id="PS51257">
    <property type="entry name" value="PROKAR_LIPOPROTEIN"/>
    <property type="match status" value="1"/>
</dbReference>
<reference evidence="1 2" key="1">
    <citation type="submission" date="2018-06" db="EMBL/GenBank/DDBJ databases">
        <title>Genomic Encyclopedia of Type Strains, Phase IV (KMG-IV): sequencing the most valuable type-strain genomes for metagenomic binning, comparative biology and taxonomic classification.</title>
        <authorList>
            <person name="Goeker M."/>
        </authorList>
    </citation>
    <scope>NUCLEOTIDE SEQUENCE [LARGE SCALE GENOMIC DNA]</scope>
    <source>
        <strain evidence="1 2">DSM 44599</strain>
    </source>
</reference>
<gene>
    <name evidence="1" type="ORF">DFR74_1066</name>
</gene>